<evidence type="ECO:0000256" key="7">
    <source>
        <dbReference type="ARBA" id="ARBA00022792"/>
    </source>
</evidence>
<keyword evidence="11 20" id="KW-0560">Oxidoreductase</keyword>
<dbReference type="InterPro" id="IPR030664">
    <property type="entry name" value="SdhA/FrdA/AprA"/>
</dbReference>
<evidence type="ECO:0000256" key="8">
    <source>
        <dbReference type="ARBA" id="ARBA00022827"/>
    </source>
</evidence>
<comment type="subcellular location">
    <subcellularLocation>
        <location evidence="1 20">Mitochondrion inner membrane</location>
        <topology evidence="1 20">Peripheral membrane protein</topology>
        <orientation evidence="1 20">Matrix side</orientation>
    </subcellularLocation>
</comment>
<dbReference type="EC" id="1.3.5.1" evidence="20"/>
<dbReference type="FunFam" id="1.20.58.100:FF:000001">
    <property type="entry name" value="Succinate dehydrogenase flavoprotein subunit (SdhA)"/>
    <property type="match status" value="1"/>
</dbReference>
<comment type="cofactor">
    <cofactor evidence="18">
        <name>FAD</name>
        <dbReference type="ChEBI" id="CHEBI:57692"/>
    </cofactor>
    <text evidence="18">Flavinylated by SdhE, about 5% flavinylation occurs in the absence of SdhE.</text>
</comment>
<dbReference type="InterPro" id="IPR011281">
    <property type="entry name" value="Succ_DH_flav_su_fwd"/>
</dbReference>
<comment type="pathway">
    <text evidence="2 20">Carbohydrate metabolism; tricarboxylic acid cycle; fumarate from succinate (eukaryal route): step 1/1.</text>
</comment>
<dbReference type="InterPro" id="IPR003953">
    <property type="entry name" value="FAD-dep_OxRdtase_2_FAD-bd"/>
</dbReference>
<dbReference type="SUPFAM" id="SSF51905">
    <property type="entry name" value="FAD/NAD(P)-binding domain"/>
    <property type="match status" value="1"/>
</dbReference>
<evidence type="ECO:0000256" key="11">
    <source>
        <dbReference type="ARBA" id="ARBA00023002"/>
    </source>
</evidence>
<evidence type="ECO:0000256" key="3">
    <source>
        <dbReference type="ARBA" id="ARBA00008040"/>
    </source>
</evidence>
<feature type="binding site" evidence="18">
    <location>
        <position position="264"/>
    </location>
    <ligand>
        <name>FAD</name>
        <dbReference type="ChEBI" id="CHEBI:57692"/>
    </ligand>
</feature>
<feature type="binding site" evidence="17">
    <location>
        <position position="297"/>
    </location>
    <ligand>
        <name>substrate</name>
    </ligand>
</feature>
<evidence type="ECO:0000259" key="21">
    <source>
        <dbReference type="Pfam" id="PF00890"/>
    </source>
</evidence>
<dbReference type="InterPro" id="IPR014006">
    <property type="entry name" value="Succ_Dhase_FrdA_Gneg"/>
</dbReference>
<dbReference type="Gene3D" id="1.20.58.100">
    <property type="entry name" value="Fumarate reductase/succinate dehydrogenase flavoprotein-like, C-terminal domain"/>
    <property type="match status" value="1"/>
</dbReference>
<dbReference type="GO" id="GO:0008177">
    <property type="term" value="F:succinate dehydrogenase (quinone) activity"/>
    <property type="evidence" value="ECO:0007669"/>
    <property type="project" value="UniProtKB-EC"/>
</dbReference>
<organism evidence="23">
    <name type="scientific">Philasterides dicentrarchi</name>
    <dbReference type="NCBI Taxonomy" id="282688"/>
    <lineage>
        <taxon>Eukaryota</taxon>
        <taxon>Sar</taxon>
        <taxon>Alveolata</taxon>
        <taxon>Ciliophora</taxon>
        <taxon>Intramacronucleata</taxon>
        <taxon>Oligohymenophorea</taxon>
        <taxon>Scuticociliatia</taxon>
        <taxon>Philasterida</taxon>
        <taxon>Philasteridae</taxon>
        <taxon>Philasterides</taxon>
    </lineage>
</organism>
<feature type="binding site" evidence="17">
    <location>
        <position position="396"/>
    </location>
    <ligand>
        <name>substrate</name>
    </ligand>
</feature>
<comment type="catalytic activity">
    <reaction evidence="14 20">
        <text>a quinone + succinate = fumarate + a quinol</text>
        <dbReference type="Rhea" id="RHEA:40523"/>
        <dbReference type="ChEBI" id="CHEBI:24646"/>
        <dbReference type="ChEBI" id="CHEBI:29806"/>
        <dbReference type="ChEBI" id="CHEBI:30031"/>
        <dbReference type="ChEBI" id="CHEBI:132124"/>
        <dbReference type="EC" id="1.3.5.1"/>
    </reaction>
</comment>
<dbReference type="PANTHER" id="PTHR11632:SF51">
    <property type="entry name" value="SUCCINATE DEHYDROGENASE [UBIQUINONE] FLAVOPROTEIN SUBUNIT, MITOCHONDRIAL"/>
    <property type="match status" value="1"/>
</dbReference>
<evidence type="ECO:0000256" key="14">
    <source>
        <dbReference type="ARBA" id="ARBA00049220"/>
    </source>
</evidence>
<evidence type="ECO:0000256" key="15">
    <source>
        <dbReference type="ARBA" id="ARBA00059077"/>
    </source>
</evidence>
<dbReference type="Gene3D" id="3.50.50.60">
    <property type="entry name" value="FAD/NAD(P)-binding domain"/>
    <property type="match status" value="1"/>
</dbReference>
<evidence type="ECO:0000256" key="17">
    <source>
        <dbReference type="PIRSR" id="PIRSR611281-2"/>
    </source>
</evidence>
<keyword evidence="5 20" id="KW-0816">Tricarboxylic acid cycle</keyword>
<feature type="domain" description="FAD-dependent oxidoreductase 2 FAD-binding" evidence="21">
    <location>
        <begin position="52"/>
        <end position="447"/>
    </location>
</feature>
<keyword evidence="9 20" id="KW-0809">Transit peptide</keyword>
<dbReference type="EMBL" id="MH630445">
    <property type="protein sequence ID" value="QBK46533.1"/>
    <property type="molecule type" value="mRNA"/>
</dbReference>
<evidence type="ECO:0000259" key="22">
    <source>
        <dbReference type="Pfam" id="PF02910"/>
    </source>
</evidence>
<dbReference type="FunFam" id="3.50.50.60:FF:000482">
    <property type="entry name" value="Succinate dehydrogenase complex, subunit A, flavoprotein (Fp)"/>
    <property type="match status" value="1"/>
</dbReference>
<dbReference type="InterPro" id="IPR015939">
    <property type="entry name" value="Fum_Rdtase/Succ_DH_flav-like_C"/>
</dbReference>
<keyword evidence="4 20" id="KW-0813">Transport</keyword>
<protein>
    <recommendedName>
        <fullName evidence="20">Succinate dehydrogenase [ubiquinone] flavoprotein subunit, mitochondrial</fullName>
        <ecNumber evidence="20">1.3.5.1</ecNumber>
    </recommendedName>
</protein>
<dbReference type="Pfam" id="PF02910">
    <property type="entry name" value="Succ_DH_flav_C"/>
    <property type="match status" value="1"/>
</dbReference>
<evidence type="ECO:0000313" key="23">
    <source>
        <dbReference type="EMBL" id="QBK46533.1"/>
    </source>
</evidence>
<dbReference type="GO" id="GO:0009055">
    <property type="term" value="F:electron transfer activity"/>
    <property type="evidence" value="ECO:0007669"/>
    <property type="project" value="TreeGrafter"/>
</dbReference>
<name>A0A481XUW8_9CILI</name>
<dbReference type="InterPro" id="IPR003952">
    <property type="entry name" value="FRD_SDH_FAD_BS"/>
</dbReference>
<dbReference type="GO" id="GO:0006099">
    <property type="term" value="P:tricarboxylic acid cycle"/>
    <property type="evidence" value="ECO:0007669"/>
    <property type="project" value="UniProtKB-UniPathway"/>
</dbReference>
<dbReference type="InterPro" id="IPR027477">
    <property type="entry name" value="Succ_DH/fumarate_Rdtase_cat_sf"/>
</dbReference>
<feature type="binding site" evidence="18">
    <location>
        <begin position="446"/>
        <end position="447"/>
    </location>
    <ligand>
        <name>FAD</name>
        <dbReference type="ChEBI" id="CHEBI:57692"/>
    </ligand>
</feature>
<evidence type="ECO:0000256" key="5">
    <source>
        <dbReference type="ARBA" id="ARBA00022532"/>
    </source>
</evidence>
<accession>A0A481XUW8</accession>
<evidence type="ECO:0000256" key="9">
    <source>
        <dbReference type="ARBA" id="ARBA00022946"/>
    </source>
</evidence>
<feature type="binding site" evidence="17">
    <location>
        <position position="441"/>
    </location>
    <ligand>
        <name>substrate</name>
    </ligand>
</feature>
<keyword evidence="13 20" id="KW-0472">Membrane</keyword>
<keyword evidence="12" id="KW-0496">Mitochondrion</keyword>
<dbReference type="SUPFAM" id="SSF46977">
    <property type="entry name" value="Succinate dehydrogenase/fumarate reductase flavoprotein C-terminal domain"/>
    <property type="match status" value="1"/>
</dbReference>
<feature type="domain" description="Fumarate reductase/succinate dehydrogenase flavoprotein-like C-terminal" evidence="22">
    <location>
        <begin position="502"/>
        <end position="637"/>
    </location>
</feature>
<dbReference type="PANTHER" id="PTHR11632">
    <property type="entry name" value="SUCCINATE DEHYDROGENASE 2 FLAVOPROTEIN SUBUNIT"/>
    <property type="match status" value="1"/>
</dbReference>
<comment type="similarity">
    <text evidence="3 20">Belongs to the FAD-dependent oxidoreductase 2 family. FRD/SDH subfamily.</text>
</comment>
<feature type="binding site" evidence="17">
    <location>
        <position position="285"/>
    </location>
    <ligand>
        <name>substrate</name>
    </ligand>
</feature>
<evidence type="ECO:0000256" key="13">
    <source>
        <dbReference type="ARBA" id="ARBA00023136"/>
    </source>
</evidence>
<dbReference type="Gene3D" id="4.10.80.40">
    <property type="entry name" value="succinate dehydrogenase protein domain"/>
    <property type="match status" value="1"/>
</dbReference>
<dbReference type="InterPro" id="IPR036188">
    <property type="entry name" value="FAD/NAD-bd_sf"/>
</dbReference>
<keyword evidence="7" id="KW-0999">Mitochondrion inner membrane</keyword>
<dbReference type="GO" id="GO:0006121">
    <property type="term" value="P:mitochondrial electron transport, succinate to ubiquinone"/>
    <property type="evidence" value="ECO:0007669"/>
    <property type="project" value="TreeGrafter"/>
</dbReference>
<dbReference type="InterPro" id="IPR037099">
    <property type="entry name" value="Fum_R/Succ_DH_flav-like_C_sf"/>
</dbReference>
<feature type="binding site" evidence="18">
    <location>
        <position position="430"/>
    </location>
    <ligand>
        <name>FAD</name>
        <dbReference type="ChEBI" id="CHEBI:57692"/>
    </ligand>
</feature>
<feature type="modified residue" description="Tele-8alpha-FAD histidine" evidence="19">
    <location>
        <position position="88"/>
    </location>
</feature>
<feature type="binding site" evidence="18">
    <location>
        <begin position="57"/>
        <end position="62"/>
    </location>
    <ligand>
        <name>FAD</name>
        <dbReference type="ChEBI" id="CHEBI:57692"/>
    </ligand>
</feature>
<dbReference type="NCBIfam" id="TIGR01816">
    <property type="entry name" value="sdhA_forward"/>
    <property type="match status" value="1"/>
</dbReference>
<evidence type="ECO:0000256" key="2">
    <source>
        <dbReference type="ARBA" id="ARBA00004788"/>
    </source>
</evidence>
<dbReference type="FunFam" id="4.10.80.40:FF:000002">
    <property type="entry name" value="Succinate dehydrogenase [ubiquinone] flavoprotein subunit, mitochondrial"/>
    <property type="match status" value="1"/>
</dbReference>
<evidence type="ECO:0000256" key="6">
    <source>
        <dbReference type="ARBA" id="ARBA00022630"/>
    </source>
</evidence>
<dbReference type="Pfam" id="PF00890">
    <property type="entry name" value="FAD_binding_2"/>
    <property type="match status" value="1"/>
</dbReference>
<dbReference type="UniPathway" id="UPA00223">
    <property type="reaction ID" value="UER01006"/>
</dbReference>
<keyword evidence="10 20" id="KW-0249">Electron transport</keyword>
<proteinExistence type="evidence at transcript level"/>
<reference evidence="23" key="1">
    <citation type="submission" date="2018-07" db="EMBL/GenBank/DDBJ databases">
        <title>Hydrogenases in Philasterides dicentrarchi.</title>
        <authorList>
            <person name="Lamas J."/>
            <person name="Folgueira I."/>
            <person name="Defelipe A."/>
            <person name="Sueiro R."/>
            <person name="Leiro J."/>
        </authorList>
    </citation>
    <scope>NUCLEOTIDE SEQUENCE</scope>
</reference>
<evidence type="ECO:0000256" key="18">
    <source>
        <dbReference type="PIRSR" id="PIRSR611281-3"/>
    </source>
</evidence>
<evidence type="ECO:0000256" key="4">
    <source>
        <dbReference type="ARBA" id="ARBA00022448"/>
    </source>
</evidence>
<dbReference type="FunFam" id="3.90.700.10:FF:000001">
    <property type="entry name" value="Mitochondrial succinate dehydrogenase flavoprotein subunit"/>
    <property type="match status" value="1"/>
</dbReference>
<feature type="binding site" evidence="18">
    <location>
        <begin position="80"/>
        <end position="95"/>
    </location>
    <ligand>
        <name>FAD</name>
        <dbReference type="ChEBI" id="CHEBI:57692"/>
    </ligand>
</feature>
<feature type="active site" description="Proton acceptor" evidence="16">
    <location>
        <position position="329"/>
    </location>
</feature>
<dbReference type="GO" id="GO:0050660">
    <property type="term" value="F:flavin adenine dinucleotide binding"/>
    <property type="evidence" value="ECO:0007669"/>
    <property type="project" value="InterPro"/>
</dbReference>
<evidence type="ECO:0000256" key="20">
    <source>
        <dbReference type="RuleBase" id="RU362051"/>
    </source>
</evidence>
<dbReference type="NCBIfam" id="TIGR01812">
    <property type="entry name" value="sdhA_frdA_Gneg"/>
    <property type="match status" value="1"/>
</dbReference>
<evidence type="ECO:0000256" key="12">
    <source>
        <dbReference type="ARBA" id="ARBA00023128"/>
    </source>
</evidence>
<sequence>MIRAFNQISKNTQNLTKSSQKKFAVLSKNQPDLGPSQGQFSKNYTVIDHTYDAVVVGAGGAGLRAAFGLVEEGFKTACLTKLFPTRSHTVAAQGGINAALANRTEDDWRWHMFDTVKGSDWLGDQNAIHYMCREAPAAVLELESYGMPFSRNEEGKIYQRAFGGQSLNFGKGGQAFRCCAAADRTGHAMLHTLFGRSLGYDCNFFIEYFVLDLIMENGECRGVIALSMVDGTIHRIRAHYTVLATGGYGRSYFSCTSAHTCTGDGNAMANRAGLPLEDPEFVQFHPTGIYGAGCLMTEGCRGEGGILRNSLGEAFMANYAPKAKDLASRDVVSRAMSMEIMQGRGVGPNNDHIYLHLNHLSPELLHERLPGISETAQIFAGVDVTTEPIPVVPTVHYNMGGVPTDWQTQVLTQGKDGKDIIVPGLLAAGEAACASVHGANRLGANSLLDIVVFGRAAAKTVKKLLKPNTPHKDLPKNAGEESIAKLDKYRYANGSLNTADVRLEMQQTMQKHAAVYRTQTTLAEGCKKMDEVWEKFRDVKVHDSGLVFNTDLIETLELENLLLCARQTIFAAEHRKESRGAHARDDFPDRDDKNWMKHTLTYIDTESGKVDIKFRDVIHDTLDPKECETVPPFARVY</sequence>
<evidence type="ECO:0000256" key="19">
    <source>
        <dbReference type="PIRSR" id="PIRSR611281-4"/>
    </source>
</evidence>
<keyword evidence="8 18" id="KW-0274">FAD</keyword>
<dbReference type="AlphaFoldDB" id="A0A481XUW8"/>
<evidence type="ECO:0000256" key="16">
    <source>
        <dbReference type="PIRSR" id="PIRSR000171-1"/>
    </source>
</evidence>
<dbReference type="Gene3D" id="3.90.700.10">
    <property type="entry name" value="Succinate dehydrogenase/fumarate reductase flavoprotein, catalytic domain"/>
    <property type="match status" value="1"/>
</dbReference>
<dbReference type="PROSITE" id="PS00504">
    <property type="entry name" value="FRD_SDH_FAD_BINDING"/>
    <property type="match status" value="1"/>
</dbReference>
<keyword evidence="6 18" id="KW-0285">Flavoprotein</keyword>
<evidence type="ECO:0000256" key="1">
    <source>
        <dbReference type="ARBA" id="ARBA00004443"/>
    </source>
</evidence>
<dbReference type="SUPFAM" id="SSF56425">
    <property type="entry name" value="Succinate dehydrogenase/fumarate reductase flavoprotein, catalytic domain"/>
    <property type="match status" value="1"/>
</dbReference>
<dbReference type="GO" id="GO:0005743">
    <property type="term" value="C:mitochondrial inner membrane"/>
    <property type="evidence" value="ECO:0007669"/>
    <property type="project" value="UniProtKB-SubCell"/>
</dbReference>
<dbReference type="PIRSF" id="PIRSF000171">
    <property type="entry name" value="SDHA_APRA_LASPO"/>
    <property type="match status" value="1"/>
</dbReference>
<comment type="function">
    <text evidence="15 20">Flavoprotein (FP) subunit of succinate dehydrogenase (SDH) that is involved in complex II of the mitochondrial electron transport chain and is responsible for transferring electrons from succinate to ubiquinone (coenzyme Q).</text>
</comment>
<evidence type="ECO:0000256" key="10">
    <source>
        <dbReference type="ARBA" id="ARBA00022982"/>
    </source>
</evidence>